<feature type="region of interest" description="Disordered" evidence="1">
    <location>
        <begin position="85"/>
        <end position="104"/>
    </location>
</feature>
<dbReference type="EMBL" id="JAEPRD010000139">
    <property type="protein sequence ID" value="KAG2196825.1"/>
    <property type="molecule type" value="Genomic_DNA"/>
</dbReference>
<feature type="compositionally biased region" description="Basic and acidic residues" evidence="1">
    <location>
        <begin position="95"/>
        <end position="104"/>
    </location>
</feature>
<gene>
    <name evidence="2" type="ORF">INT47_002752</name>
</gene>
<evidence type="ECO:0000256" key="1">
    <source>
        <dbReference type="SAM" id="MobiDB-lite"/>
    </source>
</evidence>
<accession>A0A8H7QRA0</accession>
<comment type="caution">
    <text evidence="2">The sequence shown here is derived from an EMBL/GenBank/DDBJ whole genome shotgun (WGS) entry which is preliminary data.</text>
</comment>
<evidence type="ECO:0000313" key="2">
    <source>
        <dbReference type="EMBL" id="KAG2196825.1"/>
    </source>
</evidence>
<reference evidence="2" key="1">
    <citation type="submission" date="2020-12" db="EMBL/GenBank/DDBJ databases">
        <title>Metabolic potential, ecology and presence of endohyphal bacteria is reflected in genomic diversity of Mucoromycotina.</title>
        <authorList>
            <person name="Muszewska A."/>
            <person name="Okrasinska A."/>
            <person name="Steczkiewicz K."/>
            <person name="Drgas O."/>
            <person name="Orlowska M."/>
            <person name="Perlinska-Lenart U."/>
            <person name="Aleksandrzak-Piekarczyk T."/>
            <person name="Szatraj K."/>
            <person name="Zielenkiewicz U."/>
            <person name="Pilsyk S."/>
            <person name="Malc E."/>
            <person name="Mieczkowski P."/>
            <person name="Kruszewska J.S."/>
            <person name="Biernat P."/>
            <person name="Pawlowska J."/>
        </authorList>
    </citation>
    <scope>NUCLEOTIDE SEQUENCE</scope>
    <source>
        <strain evidence="2">WA0000017839</strain>
    </source>
</reference>
<name>A0A8H7QRA0_9FUNG</name>
<keyword evidence="3" id="KW-1185">Reference proteome</keyword>
<dbReference type="Proteomes" id="UP000603453">
    <property type="component" value="Unassembled WGS sequence"/>
</dbReference>
<proteinExistence type="predicted"/>
<organism evidence="2 3">
    <name type="scientific">Mucor saturninus</name>
    <dbReference type="NCBI Taxonomy" id="64648"/>
    <lineage>
        <taxon>Eukaryota</taxon>
        <taxon>Fungi</taxon>
        <taxon>Fungi incertae sedis</taxon>
        <taxon>Mucoromycota</taxon>
        <taxon>Mucoromycotina</taxon>
        <taxon>Mucoromycetes</taxon>
        <taxon>Mucorales</taxon>
        <taxon>Mucorineae</taxon>
        <taxon>Mucoraceae</taxon>
        <taxon>Mucor</taxon>
    </lineage>
</organism>
<evidence type="ECO:0000313" key="3">
    <source>
        <dbReference type="Proteomes" id="UP000603453"/>
    </source>
</evidence>
<dbReference type="AlphaFoldDB" id="A0A8H7QRA0"/>
<sequence length="104" mass="11712">MSQEAKLPTEEEKFHALTVFMQMNDDEEPTQEVADALMVVLKCSGVDTEGFTMEEAFDSWNNLCTNNPDAIKKFFKEVMGDRMPQQGGDGCGCGSHHEEHKHDE</sequence>
<protein>
    <submittedName>
        <fullName evidence="2">Uncharacterized protein</fullName>
    </submittedName>
</protein>